<name>A0A395MCM9_9HYPO</name>
<evidence type="ECO:0000259" key="7">
    <source>
        <dbReference type="Pfam" id="PF04082"/>
    </source>
</evidence>
<dbReference type="GO" id="GO:0006351">
    <property type="term" value="P:DNA-templated transcription"/>
    <property type="evidence" value="ECO:0007669"/>
    <property type="project" value="InterPro"/>
</dbReference>
<gene>
    <name evidence="8" type="ORF">FIE12Z_10741</name>
</gene>
<protein>
    <recommendedName>
        <fullName evidence="7">Xylanolytic transcriptional activator regulatory domain-containing protein</fullName>
    </recommendedName>
</protein>
<reference evidence="8 9" key="1">
    <citation type="journal article" date="2018" name="PLoS Pathog.">
        <title>Evolution of structural diversity of trichothecenes, a family of toxins produced by plant pathogenic and entomopathogenic fungi.</title>
        <authorList>
            <person name="Proctor R.H."/>
            <person name="McCormick S.P."/>
            <person name="Kim H.S."/>
            <person name="Cardoza R.E."/>
            <person name="Stanley A.M."/>
            <person name="Lindo L."/>
            <person name="Kelly A."/>
            <person name="Brown D.W."/>
            <person name="Lee T."/>
            <person name="Vaughan M.M."/>
            <person name="Alexander N.J."/>
            <person name="Busman M."/>
            <person name="Gutierrez S."/>
        </authorList>
    </citation>
    <scope>NUCLEOTIDE SEQUENCE [LARGE SCALE GENOMIC DNA]</scope>
    <source>
        <strain evidence="8 9">NRRL 13405</strain>
    </source>
</reference>
<keyword evidence="2" id="KW-0479">Metal-binding</keyword>
<keyword evidence="9" id="KW-1185">Reference proteome</keyword>
<dbReference type="Proteomes" id="UP000265631">
    <property type="component" value="Unassembled WGS sequence"/>
</dbReference>
<comment type="caution">
    <text evidence="8">The sequence shown here is derived from an EMBL/GenBank/DDBJ whole genome shotgun (WGS) entry which is preliminary data.</text>
</comment>
<dbReference type="GO" id="GO:0008270">
    <property type="term" value="F:zinc ion binding"/>
    <property type="evidence" value="ECO:0007669"/>
    <property type="project" value="InterPro"/>
</dbReference>
<evidence type="ECO:0000313" key="8">
    <source>
        <dbReference type="EMBL" id="RFN45013.1"/>
    </source>
</evidence>
<feature type="domain" description="Xylanolytic transcriptional activator regulatory" evidence="7">
    <location>
        <begin position="69"/>
        <end position="238"/>
    </location>
</feature>
<dbReference type="GO" id="GO:0003677">
    <property type="term" value="F:DNA binding"/>
    <property type="evidence" value="ECO:0007669"/>
    <property type="project" value="InterPro"/>
</dbReference>
<dbReference type="GO" id="GO:0000981">
    <property type="term" value="F:DNA-binding transcription factor activity, RNA polymerase II-specific"/>
    <property type="evidence" value="ECO:0007669"/>
    <property type="project" value="InterPro"/>
</dbReference>
<organism evidence="8 9">
    <name type="scientific">Fusarium flagelliforme</name>
    <dbReference type="NCBI Taxonomy" id="2675880"/>
    <lineage>
        <taxon>Eukaryota</taxon>
        <taxon>Fungi</taxon>
        <taxon>Dikarya</taxon>
        <taxon>Ascomycota</taxon>
        <taxon>Pezizomycotina</taxon>
        <taxon>Sordariomycetes</taxon>
        <taxon>Hypocreomycetidae</taxon>
        <taxon>Hypocreales</taxon>
        <taxon>Nectriaceae</taxon>
        <taxon>Fusarium</taxon>
        <taxon>Fusarium incarnatum-equiseti species complex</taxon>
    </lineage>
</organism>
<proteinExistence type="predicted"/>
<dbReference type="GO" id="GO:0005634">
    <property type="term" value="C:nucleus"/>
    <property type="evidence" value="ECO:0007669"/>
    <property type="project" value="UniProtKB-SubCell"/>
</dbReference>
<dbReference type="Pfam" id="PF04082">
    <property type="entry name" value="Fungal_trans"/>
    <property type="match status" value="1"/>
</dbReference>
<evidence type="ECO:0000313" key="9">
    <source>
        <dbReference type="Proteomes" id="UP000265631"/>
    </source>
</evidence>
<evidence type="ECO:0000256" key="3">
    <source>
        <dbReference type="ARBA" id="ARBA00023015"/>
    </source>
</evidence>
<feature type="region of interest" description="Disordered" evidence="6">
    <location>
        <begin position="202"/>
        <end position="222"/>
    </location>
</feature>
<evidence type="ECO:0000256" key="1">
    <source>
        <dbReference type="ARBA" id="ARBA00004123"/>
    </source>
</evidence>
<evidence type="ECO:0000256" key="6">
    <source>
        <dbReference type="SAM" id="MobiDB-lite"/>
    </source>
</evidence>
<dbReference type="PANTHER" id="PTHR47338:SF9">
    <property type="entry name" value="ZN(II)2CYS6 TRANSCRIPTION FACTOR (EUROFUNG)"/>
    <property type="match status" value="1"/>
</dbReference>
<evidence type="ECO:0000256" key="5">
    <source>
        <dbReference type="ARBA" id="ARBA00023242"/>
    </source>
</evidence>
<accession>A0A395MCM9</accession>
<dbReference type="AlphaFoldDB" id="A0A395MCM9"/>
<keyword evidence="4" id="KW-0804">Transcription</keyword>
<comment type="subcellular location">
    <subcellularLocation>
        <location evidence="1">Nucleus</location>
    </subcellularLocation>
</comment>
<keyword evidence="3" id="KW-0805">Transcription regulation</keyword>
<dbReference type="InterPro" id="IPR007219">
    <property type="entry name" value="XnlR_reg_dom"/>
</dbReference>
<dbReference type="CDD" id="cd12148">
    <property type="entry name" value="fungal_TF_MHR"/>
    <property type="match status" value="1"/>
</dbReference>
<sequence length="555" mass="62889">MGSASGTQPRRSRQACEPCRVRTLEAQVAVLSELLSPDPPQSALDHFVLVYETTVHLQPLPLFELDSLRAKLQNAPQYFLHSFLALMLQFSTHHFYHKSHTAAAKCYSRSAAGTTQRLAAEGKPRVEVIQALCMLALKDVAESELSRAWMSIGTATRLESIRKLRQHETANIEEQDEENRCHWCIYMIEAIFFPHMSRAPEPDSNYNHPSSSAPPPPIPLDTNDANTLDFDNAVGATNDIGINTHAGRMIAVWSQVACHLHEIRVGKVQIPWLPESTYSKLNLSLFEYEAQFHQKHLMRSLFPFKRQRDEILAYRQYWNPWLTTHVILHASLALLNHPFIHLVALRRNKGIRQSRLFLQQVVDQALFHSGWVFWLIGIFEDLSVEISNPLIGLAVAATSTIPWLYQFVRNVKVARKAGQNLAKGQRFLEHLSQTWPCVSQKLESLNRLQSLVLGPQTEVGITDTTISFPPSMIWELLDPIIHEAALPNHDRSSPSEGQPHVSIHVTTDFLHPLADDDVADASSNEINWEENFMYGSDLLPDMYPASLVPFDFNDL</sequence>
<evidence type="ECO:0000256" key="4">
    <source>
        <dbReference type="ARBA" id="ARBA00023163"/>
    </source>
</evidence>
<dbReference type="InterPro" id="IPR050815">
    <property type="entry name" value="TF_fung"/>
</dbReference>
<evidence type="ECO:0000256" key="2">
    <source>
        <dbReference type="ARBA" id="ARBA00022723"/>
    </source>
</evidence>
<keyword evidence="5" id="KW-0539">Nucleus</keyword>
<dbReference type="PANTHER" id="PTHR47338">
    <property type="entry name" value="ZN(II)2CYS6 TRANSCRIPTION FACTOR (EUROFUNG)-RELATED"/>
    <property type="match status" value="1"/>
</dbReference>
<dbReference type="EMBL" id="PXXK01000381">
    <property type="protein sequence ID" value="RFN45013.1"/>
    <property type="molecule type" value="Genomic_DNA"/>
</dbReference>
<dbReference type="STRING" id="2594813.A0A395MCM9"/>